<dbReference type="InterPro" id="IPR007685">
    <property type="entry name" value="RelA_SpoT"/>
</dbReference>
<dbReference type="PROSITE" id="PS50082">
    <property type="entry name" value="WD_REPEATS_2"/>
    <property type="match status" value="3"/>
</dbReference>
<name>A0AAE0MD72_9PEZI</name>
<keyword evidence="4" id="KW-0833">Ubl conjugation pathway</keyword>
<dbReference type="CDD" id="cd05399">
    <property type="entry name" value="NT_Rel-Spo_like"/>
    <property type="match status" value="1"/>
</dbReference>
<dbReference type="InterPro" id="IPR007111">
    <property type="entry name" value="NACHT_NTPase"/>
</dbReference>
<comment type="pathway">
    <text evidence="1">Protein modification; protein ubiquitination.</text>
</comment>
<reference evidence="7" key="2">
    <citation type="submission" date="2023-06" db="EMBL/GenBank/DDBJ databases">
        <authorList>
            <consortium name="Lawrence Berkeley National Laboratory"/>
            <person name="Haridas S."/>
            <person name="Hensen N."/>
            <person name="Bonometti L."/>
            <person name="Westerberg I."/>
            <person name="Brannstrom I.O."/>
            <person name="Guillou S."/>
            <person name="Cros-Aarteil S."/>
            <person name="Calhoun S."/>
            <person name="Kuo A."/>
            <person name="Mondo S."/>
            <person name="Pangilinan J."/>
            <person name="Riley R."/>
            <person name="Labutti K."/>
            <person name="Andreopoulos B."/>
            <person name="Lipzen A."/>
            <person name="Chen C."/>
            <person name="Yanf M."/>
            <person name="Daum C."/>
            <person name="Ng V."/>
            <person name="Clum A."/>
            <person name="Steindorff A."/>
            <person name="Ohm R."/>
            <person name="Martin F."/>
            <person name="Silar P."/>
            <person name="Natvig D."/>
            <person name="Lalanne C."/>
            <person name="Gautier V."/>
            <person name="Ament-Velasquez S.L."/>
            <person name="Kruys A."/>
            <person name="Hutchinson M.I."/>
            <person name="Powell A.J."/>
            <person name="Barry K."/>
            <person name="Miller A.N."/>
            <person name="Grigoriev I.V."/>
            <person name="Debuchy R."/>
            <person name="Gladieux P."/>
            <person name="Thoren M.H."/>
            <person name="Johannesson H."/>
        </authorList>
    </citation>
    <scope>NUCLEOTIDE SEQUENCE</scope>
    <source>
        <strain evidence="7">CBS 118394</strain>
    </source>
</reference>
<dbReference type="Pfam" id="PF24883">
    <property type="entry name" value="NPHP3_N"/>
    <property type="match status" value="1"/>
</dbReference>
<dbReference type="AlphaFoldDB" id="A0AAE0MD72"/>
<evidence type="ECO:0000256" key="2">
    <source>
        <dbReference type="ARBA" id="ARBA00022574"/>
    </source>
</evidence>
<keyword evidence="8" id="KW-1185">Reference proteome</keyword>
<dbReference type="Pfam" id="PF00400">
    <property type="entry name" value="WD40"/>
    <property type="match status" value="3"/>
</dbReference>
<dbReference type="EMBL" id="JAUEDM010000002">
    <property type="protein sequence ID" value="KAK3326719.1"/>
    <property type="molecule type" value="Genomic_DNA"/>
</dbReference>
<dbReference type="InterPro" id="IPR001680">
    <property type="entry name" value="WD40_rpt"/>
</dbReference>
<evidence type="ECO:0000256" key="1">
    <source>
        <dbReference type="ARBA" id="ARBA00004906"/>
    </source>
</evidence>
<proteinExistence type="predicted"/>
<keyword evidence="2 5" id="KW-0853">WD repeat</keyword>
<dbReference type="PROSITE" id="PS50294">
    <property type="entry name" value="WD_REPEATS_REGION"/>
    <property type="match status" value="3"/>
</dbReference>
<dbReference type="InterPro" id="IPR036322">
    <property type="entry name" value="WD40_repeat_dom_sf"/>
</dbReference>
<evidence type="ECO:0000313" key="7">
    <source>
        <dbReference type="EMBL" id="KAK3326719.1"/>
    </source>
</evidence>
<dbReference type="CDD" id="cd00200">
    <property type="entry name" value="WD40"/>
    <property type="match status" value="1"/>
</dbReference>
<feature type="repeat" description="WD" evidence="5">
    <location>
        <begin position="952"/>
        <end position="998"/>
    </location>
</feature>
<dbReference type="PROSITE" id="PS50837">
    <property type="entry name" value="NACHT"/>
    <property type="match status" value="1"/>
</dbReference>
<dbReference type="Gene3D" id="3.40.50.300">
    <property type="entry name" value="P-loop containing nucleotide triphosphate hydrolases"/>
    <property type="match status" value="1"/>
</dbReference>
<evidence type="ECO:0000256" key="5">
    <source>
        <dbReference type="PROSITE-ProRule" id="PRU00221"/>
    </source>
</evidence>
<keyword evidence="3" id="KW-0677">Repeat</keyword>
<dbReference type="SUPFAM" id="SSF81301">
    <property type="entry name" value="Nucleotidyltransferase"/>
    <property type="match status" value="1"/>
</dbReference>
<dbReference type="SUPFAM" id="SSF52540">
    <property type="entry name" value="P-loop containing nucleoside triphosphate hydrolases"/>
    <property type="match status" value="1"/>
</dbReference>
<dbReference type="InterPro" id="IPR051075">
    <property type="entry name" value="SCF_subunit_WD-repeat"/>
</dbReference>
<protein>
    <recommendedName>
        <fullName evidence="6">NACHT domain-containing protein</fullName>
    </recommendedName>
</protein>
<dbReference type="PANTHER" id="PTHR19872:SF9">
    <property type="entry name" value="UBIQUITIN-BINDING SDF UBIQUITIN LIGASE COMPLEX SUBUNIT"/>
    <property type="match status" value="1"/>
</dbReference>
<evidence type="ECO:0000256" key="4">
    <source>
        <dbReference type="ARBA" id="ARBA00022786"/>
    </source>
</evidence>
<comment type="caution">
    <text evidence="7">The sequence shown here is derived from an EMBL/GenBank/DDBJ whole genome shotgun (WGS) entry which is preliminary data.</text>
</comment>
<dbReference type="PRINTS" id="PR00320">
    <property type="entry name" value="GPROTEINBRPT"/>
</dbReference>
<dbReference type="Gene3D" id="3.30.460.10">
    <property type="entry name" value="Beta Polymerase, domain 2"/>
    <property type="match status" value="1"/>
</dbReference>
<evidence type="ECO:0000256" key="3">
    <source>
        <dbReference type="ARBA" id="ARBA00022737"/>
    </source>
</evidence>
<evidence type="ECO:0000313" key="8">
    <source>
        <dbReference type="Proteomes" id="UP001283341"/>
    </source>
</evidence>
<sequence>MDFMRQTWETLGLQCNTDVRSAAPVEAGRTDALHQPLLQATINGIKLEPVGPDPKDAFTSTIWPSLRDEYNTMREGLEELCKNALQSMNIKSQVQSRTKATESIKASLDRREKLLPKQQKIILEYPDDIQKAIRFIEETFQKERDPVVFQFDREVGQHWKTWFGAYQTLNYQLRLRNDKSETLSQFRGVLFEIQLTTIAEHLYNKFAHPLLYKDSGGTLSRQDEMVIDMSHGISLCYSLCLMYMKEKLGKSSGKIKHKDDLVATTTLFHESLTKGASFDNFVKPKGPTTALDIPPGAYKSAADLREWIDRKINGILTEEHNARCHPDTRTELLGQIQNWANNPQAESIFWLNGMAGTGNSTISRTVAESFADSGLLGASFFFKRGEGDRGKAALVFPTIANQLVFKIPTLAPRVRKAIDTDPAVPTKALRDQFEKLIRQPLSCIQYATAIVIVIDALDECDRDNDVQTIISILAQENTQSSVRLRIFITSRPELPIRLGFEDVQGRYEGLVLHQIPEPIVKHDISAFLGHELARIRDAYNTQVPKSLKLPLGWPGEDVVRSLAQMAVPLFIFAATACRFIADPAWSNPANQLKKILYYQARTSASELDKLDATYLPILDQLTVGRTNLQKSRLLAEFRDVIGPIVLLTQPLSVPSLARLLNIPPTAIYGKLNSLHSVLDIPSEEDAPVRLFHLSFRDFLIDPTKRTTNDFWINEIKYHKTLADQFLQVMNQHLKRDICNLQMPGKLRSEVNQRTIDAALPPEVQYACQYWVHHLKESRISESIGMVDDLLALSSADAVEISGFLRDIRRVILSSRSIIDIAPLQVYASALVFSPTRSITRDLFKQEEPKWITSGPIVEDNWNACQQTLEGHGSYVYSVAFSPDLNLVVSGSGDKTVKIWDVATGHCTQTLEGHSDTVRSIAFSPDSNLVVSGSYDNTVKIWDVATGHCTQTLEGHSDTIASIAFSPDSNLVVSGSVVSGSVDKTVKIWDVATGACTQMLEGHSAAVTSSKLFTSWPGDAKIPYRLEYGIDLDNKWITRGSENWLWLPPGCRSGSSAVAASTIAIGCSSGRVLIITVATDNYN</sequence>
<dbReference type="SMART" id="SM00954">
    <property type="entry name" value="RelA_SpoT"/>
    <property type="match status" value="1"/>
</dbReference>
<dbReference type="GO" id="GO:0015969">
    <property type="term" value="P:guanosine tetraphosphate metabolic process"/>
    <property type="evidence" value="ECO:0007669"/>
    <property type="project" value="InterPro"/>
</dbReference>
<dbReference type="InterPro" id="IPR019775">
    <property type="entry name" value="WD40_repeat_CS"/>
</dbReference>
<feature type="repeat" description="WD" evidence="5">
    <location>
        <begin position="868"/>
        <end position="909"/>
    </location>
</feature>
<dbReference type="Proteomes" id="UP001283341">
    <property type="component" value="Unassembled WGS sequence"/>
</dbReference>
<dbReference type="Gene3D" id="2.130.10.10">
    <property type="entry name" value="YVTN repeat-like/Quinoprotein amine dehydrogenase"/>
    <property type="match status" value="2"/>
</dbReference>
<dbReference type="InterPro" id="IPR056884">
    <property type="entry name" value="NPHP3-like_N"/>
</dbReference>
<dbReference type="InterPro" id="IPR015943">
    <property type="entry name" value="WD40/YVTN_repeat-like_dom_sf"/>
</dbReference>
<organism evidence="7 8">
    <name type="scientific">Apodospora peruviana</name>
    <dbReference type="NCBI Taxonomy" id="516989"/>
    <lineage>
        <taxon>Eukaryota</taxon>
        <taxon>Fungi</taxon>
        <taxon>Dikarya</taxon>
        <taxon>Ascomycota</taxon>
        <taxon>Pezizomycotina</taxon>
        <taxon>Sordariomycetes</taxon>
        <taxon>Sordariomycetidae</taxon>
        <taxon>Sordariales</taxon>
        <taxon>Lasiosphaeriaceae</taxon>
        <taxon>Apodospora</taxon>
    </lineage>
</organism>
<dbReference type="SUPFAM" id="SSF50978">
    <property type="entry name" value="WD40 repeat-like"/>
    <property type="match status" value="1"/>
</dbReference>
<reference evidence="7" key="1">
    <citation type="journal article" date="2023" name="Mol. Phylogenet. Evol.">
        <title>Genome-scale phylogeny and comparative genomics of the fungal order Sordariales.</title>
        <authorList>
            <person name="Hensen N."/>
            <person name="Bonometti L."/>
            <person name="Westerberg I."/>
            <person name="Brannstrom I.O."/>
            <person name="Guillou S."/>
            <person name="Cros-Aarteil S."/>
            <person name="Calhoun S."/>
            <person name="Haridas S."/>
            <person name="Kuo A."/>
            <person name="Mondo S."/>
            <person name="Pangilinan J."/>
            <person name="Riley R."/>
            <person name="LaButti K."/>
            <person name="Andreopoulos B."/>
            <person name="Lipzen A."/>
            <person name="Chen C."/>
            <person name="Yan M."/>
            <person name="Daum C."/>
            <person name="Ng V."/>
            <person name="Clum A."/>
            <person name="Steindorff A."/>
            <person name="Ohm R.A."/>
            <person name="Martin F."/>
            <person name="Silar P."/>
            <person name="Natvig D.O."/>
            <person name="Lalanne C."/>
            <person name="Gautier V."/>
            <person name="Ament-Velasquez S.L."/>
            <person name="Kruys A."/>
            <person name="Hutchinson M.I."/>
            <person name="Powell A.J."/>
            <person name="Barry K."/>
            <person name="Miller A.N."/>
            <person name="Grigoriev I.V."/>
            <person name="Debuchy R."/>
            <person name="Gladieux P."/>
            <person name="Hiltunen Thoren M."/>
            <person name="Johannesson H."/>
        </authorList>
    </citation>
    <scope>NUCLEOTIDE SEQUENCE</scope>
    <source>
        <strain evidence="7">CBS 118394</strain>
    </source>
</reference>
<dbReference type="InterPro" id="IPR027417">
    <property type="entry name" value="P-loop_NTPase"/>
</dbReference>
<accession>A0AAE0MD72</accession>
<dbReference type="InterPro" id="IPR020472">
    <property type="entry name" value="WD40_PAC1"/>
</dbReference>
<feature type="repeat" description="WD" evidence="5">
    <location>
        <begin position="910"/>
        <end position="951"/>
    </location>
</feature>
<dbReference type="InterPro" id="IPR043519">
    <property type="entry name" value="NT_sf"/>
</dbReference>
<evidence type="ECO:0000259" key="6">
    <source>
        <dbReference type="PROSITE" id="PS50837"/>
    </source>
</evidence>
<feature type="domain" description="NACHT" evidence="6">
    <location>
        <begin position="347"/>
        <end position="492"/>
    </location>
</feature>
<gene>
    <name evidence="7" type="ORF">B0H66DRAFT_637950</name>
</gene>
<dbReference type="PROSITE" id="PS00678">
    <property type="entry name" value="WD_REPEATS_1"/>
    <property type="match status" value="3"/>
</dbReference>
<dbReference type="PANTHER" id="PTHR19872">
    <property type="entry name" value="UBIQUITIN LIGASE SPECIFICITY FACTOR/HREP PROTEIN"/>
    <property type="match status" value="1"/>
</dbReference>
<dbReference type="SMART" id="SM00320">
    <property type="entry name" value="WD40"/>
    <property type="match status" value="3"/>
</dbReference>